<dbReference type="InterPro" id="IPR000120">
    <property type="entry name" value="Amidase"/>
</dbReference>
<evidence type="ECO:0000259" key="1">
    <source>
        <dbReference type="Pfam" id="PF01425"/>
    </source>
</evidence>
<dbReference type="Pfam" id="PF01425">
    <property type="entry name" value="Amidase"/>
    <property type="match status" value="1"/>
</dbReference>
<feature type="domain" description="Amidase" evidence="1">
    <location>
        <begin position="27"/>
        <end position="96"/>
    </location>
</feature>
<reference evidence="2" key="1">
    <citation type="submission" date="2018-05" db="EMBL/GenBank/DDBJ databases">
        <authorList>
            <person name="Lanie J.A."/>
            <person name="Ng W.-L."/>
            <person name="Kazmierczak K.M."/>
            <person name="Andrzejewski T.M."/>
            <person name="Davidsen T.M."/>
            <person name="Wayne K.J."/>
            <person name="Tettelin H."/>
            <person name="Glass J.I."/>
            <person name="Rusch D."/>
            <person name="Podicherti R."/>
            <person name="Tsui H.-C.T."/>
            <person name="Winkler M.E."/>
        </authorList>
    </citation>
    <scope>NUCLEOTIDE SEQUENCE</scope>
</reference>
<protein>
    <recommendedName>
        <fullName evidence="1">Amidase domain-containing protein</fullName>
    </recommendedName>
</protein>
<evidence type="ECO:0000313" key="2">
    <source>
        <dbReference type="EMBL" id="SVE06470.1"/>
    </source>
</evidence>
<name>A0A383AFV2_9ZZZZ</name>
<organism evidence="2">
    <name type="scientific">marine metagenome</name>
    <dbReference type="NCBI Taxonomy" id="408172"/>
    <lineage>
        <taxon>unclassified sequences</taxon>
        <taxon>metagenomes</taxon>
        <taxon>ecological metagenomes</taxon>
    </lineage>
</organism>
<accession>A0A383AFV2</accession>
<dbReference type="PANTHER" id="PTHR11895:SF7">
    <property type="entry name" value="GLUTAMYL-TRNA(GLN) AMIDOTRANSFERASE SUBUNIT A, MITOCHONDRIAL"/>
    <property type="match status" value="1"/>
</dbReference>
<feature type="non-terminal residue" evidence="2">
    <location>
        <position position="97"/>
    </location>
</feature>
<sequence>MTEFDLPFKPAAEHARLLHTQAISPVELLNLYLDRIEKFNPALNAFLAMNIDAAITKAKEMESCIASGEAVGPLYGIPFGVKDNEVTKGIESTHGSA</sequence>
<dbReference type="GO" id="GO:0003824">
    <property type="term" value="F:catalytic activity"/>
    <property type="evidence" value="ECO:0007669"/>
    <property type="project" value="InterPro"/>
</dbReference>
<dbReference type="EMBL" id="UINC01191705">
    <property type="protein sequence ID" value="SVE06470.1"/>
    <property type="molecule type" value="Genomic_DNA"/>
</dbReference>
<dbReference type="InterPro" id="IPR036928">
    <property type="entry name" value="AS_sf"/>
</dbReference>
<dbReference type="AlphaFoldDB" id="A0A383AFV2"/>
<proteinExistence type="predicted"/>
<dbReference type="PANTHER" id="PTHR11895">
    <property type="entry name" value="TRANSAMIDASE"/>
    <property type="match status" value="1"/>
</dbReference>
<gene>
    <name evidence="2" type="ORF">METZ01_LOCUS459324</name>
</gene>
<dbReference type="Gene3D" id="3.90.1300.10">
    <property type="entry name" value="Amidase signature (AS) domain"/>
    <property type="match status" value="1"/>
</dbReference>
<dbReference type="InterPro" id="IPR023631">
    <property type="entry name" value="Amidase_dom"/>
</dbReference>
<dbReference type="SUPFAM" id="SSF75304">
    <property type="entry name" value="Amidase signature (AS) enzymes"/>
    <property type="match status" value="1"/>
</dbReference>